<protein>
    <recommendedName>
        <fullName evidence="3">Restriction endonuclease</fullName>
    </recommendedName>
</protein>
<reference evidence="2" key="1">
    <citation type="journal article" date="2019" name="Int. J. Syst. Evol. Microbiol.">
        <title>The Global Catalogue of Microorganisms (GCM) 10K type strain sequencing project: providing services to taxonomists for standard genome sequencing and annotation.</title>
        <authorList>
            <consortium name="The Broad Institute Genomics Platform"/>
            <consortium name="The Broad Institute Genome Sequencing Center for Infectious Disease"/>
            <person name="Wu L."/>
            <person name="Ma J."/>
        </authorList>
    </citation>
    <scope>NUCLEOTIDE SEQUENCE [LARGE SCALE GENOMIC DNA]</scope>
    <source>
        <strain evidence="2">KCTC 52239</strain>
    </source>
</reference>
<gene>
    <name evidence="1" type="ORF">ACFOD7_04695</name>
</gene>
<evidence type="ECO:0008006" key="3">
    <source>
        <dbReference type="Google" id="ProtNLM"/>
    </source>
</evidence>
<sequence>MVKLVLMHKADSIYDDQPDQVYDFPRQYLKAMNEAVGDWIVYYEPVKAGQRGYFALALIDRIDPNPVVPGRYLARIRLAAFWRWTAMCRG</sequence>
<evidence type="ECO:0000313" key="1">
    <source>
        <dbReference type="EMBL" id="MFC3167343.1"/>
    </source>
</evidence>
<evidence type="ECO:0000313" key="2">
    <source>
        <dbReference type="Proteomes" id="UP001595557"/>
    </source>
</evidence>
<accession>A0ABV7IBT1</accession>
<dbReference type="Proteomes" id="UP001595557">
    <property type="component" value="Unassembled WGS sequence"/>
</dbReference>
<dbReference type="RefSeq" id="WP_242690229.1">
    <property type="nucleotide sequence ID" value="NZ_JAFNAW010000048.1"/>
</dbReference>
<comment type="caution">
    <text evidence="1">The sequence shown here is derived from an EMBL/GenBank/DDBJ whole genome shotgun (WGS) entry which is preliminary data.</text>
</comment>
<dbReference type="EMBL" id="JBHRTE010000023">
    <property type="protein sequence ID" value="MFC3167343.1"/>
    <property type="molecule type" value="Genomic_DNA"/>
</dbReference>
<organism evidence="1 2">
    <name type="scientific">Paracoccus fontiphilus</name>
    <dbReference type="NCBI Taxonomy" id="1815556"/>
    <lineage>
        <taxon>Bacteria</taxon>
        <taxon>Pseudomonadati</taxon>
        <taxon>Pseudomonadota</taxon>
        <taxon>Alphaproteobacteria</taxon>
        <taxon>Rhodobacterales</taxon>
        <taxon>Paracoccaceae</taxon>
        <taxon>Paracoccus</taxon>
    </lineage>
</organism>
<proteinExistence type="predicted"/>
<name>A0ABV7IBT1_9RHOB</name>
<keyword evidence="2" id="KW-1185">Reference proteome</keyword>